<organism evidence="4 5">
    <name type="scientific">Magallana gigas</name>
    <name type="common">Pacific oyster</name>
    <name type="synonym">Crassostrea gigas</name>
    <dbReference type="NCBI Taxonomy" id="29159"/>
    <lineage>
        <taxon>Eukaryota</taxon>
        <taxon>Metazoa</taxon>
        <taxon>Spiralia</taxon>
        <taxon>Lophotrochozoa</taxon>
        <taxon>Mollusca</taxon>
        <taxon>Bivalvia</taxon>
        <taxon>Autobranchia</taxon>
        <taxon>Pteriomorphia</taxon>
        <taxon>Ostreida</taxon>
        <taxon>Ostreoidea</taxon>
        <taxon>Ostreidae</taxon>
        <taxon>Magallana</taxon>
    </lineage>
</organism>
<dbReference type="Gene3D" id="2.30.30.140">
    <property type="match status" value="1"/>
</dbReference>
<feature type="compositionally biased region" description="Basic and acidic residues" evidence="2">
    <location>
        <begin position="17"/>
        <end position="26"/>
    </location>
</feature>
<dbReference type="InterPro" id="IPR002999">
    <property type="entry name" value="Tudor"/>
</dbReference>
<keyword evidence="1" id="KW-0694">RNA-binding</keyword>
<evidence type="ECO:0000313" key="5">
    <source>
        <dbReference type="Proteomes" id="UP000005408"/>
    </source>
</evidence>
<dbReference type="InterPro" id="IPR050621">
    <property type="entry name" value="Tudor_domain_containing"/>
</dbReference>
<dbReference type="InterPro" id="IPR035437">
    <property type="entry name" value="SNase_OB-fold_sf"/>
</dbReference>
<feature type="region of interest" description="Disordered" evidence="2">
    <location>
        <begin position="1"/>
        <end position="54"/>
    </location>
</feature>
<dbReference type="InterPro" id="IPR004087">
    <property type="entry name" value="KH_dom"/>
</dbReference>
<keyword evidence="5" id="KW-1185">Reference proteome</keyword>
<feature type="compositionally biased region" description="Basic and acidic residues" evidence="2">
    <location>
        <begin position="1"/>
        <end position="10"/>
    </location>
</feature>
<dbReference type="Proteomes" id="UP000005408">
    <property type="component" value="Unassembled WGS sequence"/>
</dbReference>
<dbReference type="GO" id="GO:0030719">
    <property type="term" value="P:P granule organization"/>
    <property type="evidence" value="ECO:0007669"/>
    <property type="project" value="TreeGrafter"/>
</dbReference>
<dbReference type="InterPro" id="IPR047380">
    <property type="entry name" value="TDRD2-like_tudor"/>
</dbReference>
<dbReference type="Pfam" id="PF00013">
    <property type="entry name" value="KH_1"/>
    <property type="match status" value="2"/>
</dbReference>
<dbReference type="PROSITE" id="PS50084">
    <property type="entry name" value="KH_TYPE_1"/>
    <property type="match status" value="2"/>
</dbReference>
<sequence>MKVESMREAGFKNLQSHSDKSLEMTHKLLTSPEDDDDEDEDKRQSATSKQTVIELDVPPKAVGSIIGRQGANIKEIQKTTGTRINFKDDNKSDKDSQRTIIIRGSAESAQRAELIIRELVANMPVVLTEVMFVPSCALGRIIGRNGDTIRGISRSSNARVFIDRTKDEYRDIDREIQITGTREQIDLAKTLIEEKLQEEKVFRAKKSVMEANRDKRTKPSGDNKNFKREETPLEKTEPGPSLHTDRVCSWPSGREFVEVYVSSVANPHTFFVQILTSMSLRLDEVVKSMSQYYATERQEDMVDIVNFGDLVAAPFDQDASWYRARVCGFLGDDPDQLDLFYLDYGDSCYLEKAKVRVLQSQFLSLPFQAVECELANISPKDGDSWEESVVDRFEQMTYSAMWKVLMAKLVETKTLSTGEKIHLVELVDTNGEKDVNIAKQLCEEDLARWC</sequence>
<evidence type="ECO:0000313" key="4">
    <source>
        <dbReference type="EnsemblMetazoa" id="G7154.2:cds"/>
    </source>
</evidence>
<feature type="domain" description="Tudor" evidence="3">
    <location>
        <begin position="304"/>
        <end position="365"/>
    </location>
</feature>
<proteinExistence type="predicted"/>
<dbReference type="GO" id="GO:0043186">
    <property type="term" value="C:P granule"/>
    <property type="evidence" value="ECO:0007669"/>
    <property type="project" value="TreeGrafter"/>
</dbReference>
<dbReference type="CDD" id="cd20412">
    <property type="entry name" value="Tudor_TDRD2"/>
    <property type="match status" value="1"/>
</dbReference>
<dbReference type="InterPro" id="IPR036612">
    <property type="entry name" value="KH_dom_type_1_sf"/>
</dbReference>
<name>A0A8W8NTU7_MAGGI</name>
<dbReference type="PROSITE" id="PS50304">
    <property type="entry name" value="TUDOR"/>
    <property type="match status" value="1"/>
</dbReference>
<dbReference type="SUPFAM" id="SSF63748">
    <property type="entry name" value="Tudor/PWWP/MBT"/>
    <property type="match status" value="1"/>
</dbReference>
<evidence type="ECO:0000256" key="1">
    <source>
        <dbReference type="PROSITE-ProRule" id="PRU00117"/>
    </source>
</evidence>
<evidence type="ECO:0000256" key="2">
    <source>
        <dbReference type="SAM" id="MobiDB-lite"/>
    </source>
</evidence>
<protein>
    <recommendedName>
        <fullName evidence="3">Tudor domain-containing protein</fullName>
    </recommendedName>
</protein>
<dbReference type="GO" id="GO:0034587">
    <property type="term" value="P:piRNA processing"/>
    <property type="evidence" value="ECO:0007669"/>
    <property type="project" value="TreeGrafter"/>
</dbReference>
<dbReference type="EnsemblMetazoa" id="G7154.2">
    <property type="protein sequence ID" value="G7154.2:cds"/>
    <property type="gene ID" value="G7154"/>
</dbReference>
<dbReference type="Gene3D" id="3.30.1370.10">
    <property type="entry name" value="K Homology domain, type 1"/>
    <property type="match status" value="2"/>
</dbReference>
<evidence type="ECO:0000259" key="3">
    <source>
        <dbReference type="PROSITE" id="PS50304"/>
    </source>
</evidence>
<dbReference type="PANTHER" id="PTHR22948">
    <property type="entry name" value="TUDOR DOMAIN CONTAINING PROTEIN"/>
    <property type="match status" value="1"/>
</dbReference>
<dbReference type="PANTHER" id="PTHR22948:SF29">
    <property type="entry name" value="FI02030P-RELATED"/>
    <property type="match status" value="1"/>
</dbReference>
<feature type="region of interest" description="Disordered" evidence="2">
    <location>
        <begin position="207"/>
        <end position="245"/>
    </location>
</feature>
<dbReference type="InterPro" id="IPR004088">
    <property type="entry name" value="KH_dom_type_1"/>
</dbReference>
<feature type="compositionally biased region" description="Basic and acidic residues" evidence="2">
    <location>
        <begin position="207"/>
        <end position="237"/>
    </location>
</feature>
<dbReference type="GO" id="GO:0007283">
    <property type="term" value="P:spermatogenesis"/>
    <property type="evidence" value="ECO:0007669"/>
    <property type="project" value="TreeGrafter"/>
</dbReference>
<dbReference type="Pfam" id="PF00567">
    <property type="entry name" value="TUDOR"/>
    <property type="match status" value="1"/>
</dbReference>
<dbReference type="GO" id="GO:0003723">
    <property type="term" value="F:RNA binding"/>
    <property type="evidence" value="ECO:0007669"/>
    <property type="project" value="UniProtKB-UniRule"/>
</dbReference>
<reference evidence="4" key="1">
    <citation type="submission" date="2022-08" db="UniProtKB">
        <authorList>
            <consortium name="EnsemblMetazoa"/>
        </authorList>
    </citation>
    <scope>IDENTIFICATION</scope>
    <source>
        <strain evidence="4">05x7-T-G4-1.051#20</strain>
    </source>
</reference>
<dbReference type="Gene3D" id="2.40.50.90">
    <property type="match status" value="1"/>
</dbReference>
<dbReference type="SMART" id="SM00333">
    <property type="entry name" value="TUDOR"/>
    <property type="match status" value="1"/>
</dbReference>
<dbReference type="SMART" id="SM00322">
    <property type="entry name" value="KH"/>
    <property type="match status" value="2"/>
</dbReference>
<dbReference type="SUPFAM" id="SSF54791">
    <property type="entry name" value="Eukaryotic type KH-domain (KH-domain type I)"/>
    <property type="match status" value="2"/>
</dbReference>
<dbReference type="GO" id="GO:0005739">
    <property type="term" value="C:mitochondrion"/>
    <property type="evidence" value="ECO:0007669"/>
    <property type="project" value="UniProtKB-ARBA"/>
</dbReference>
<accession>A0A8W8NTU7</accession>
<dbReference type="AlphaFoldDB" id="A0A8W8NTU7"/>